<protein>
    <submittedName>
        <fullName evidence="5">26S proteasome non-ATPase regulatory subunit 7</fullName>
    </submittedName>
</protein>
<organism evidence="5 6">
    <name type="scientific">Tieghemostelium lacteum</name>
    <name type="common">Slime mold</name>
    <name type="synonym">Dictyostelium lacteum</name>
    <dbReference type="NCBI Taxonomy" id="361077"/>
    <lineage>
        <taxon>Eukaryota</taxon>
        <taxon>Amoebozoa</taxon>
        <taxon>Evosea</taxon>
        <taxon>Eumycetozoa</taxon>
        <taxon>Dictyostelia</taxon>
        <taxon>Dictyosteliales</taxon>
        <taxon>Raperosteliaceae</taxon>
        <taxon>Tieghemostelium</taxon>
    </lineage>
</organism>
<dbReference type="InterPro" id="IPR000555">
    <property type="entry name" value="JAMM/MPN+_dom"/>
</dbReference>
<keyword evidence="2 5" id="KW-0647">Proteasome</keyword>
<dbReference type="Pfam" id="PF13012">
    <property type="entry name" value="MitMem_reg"/>
    <property type="match status" value="1"/>
</dbReference>
<dbReference type="AlphaFoldDB" id="A0A151Z430"/>
<dbReference type="InterPro" id="IPR024969">
    <property type="entry name" value="EIF3F/CSN6-like_C"/>
</dbReference>
<sequence length="325" mass="36211">MSTFPNHTIVHPTVLLSVVDHYNRVAKDTNKRVVGALLGSNNKGVVDISNCYGVPFEEDETNPNIWFLDHNFHENMFAMFKKINARENVVGWYSTGPKIRPADQEINELFRRYTPNPVMVIIEVQPKELGIPTKSYVTVEEVNKETSESTMRFQHIPSSIEAVEAEEICIEHLLRDVKDSSISSLTTQITDKKISLKNLQTNLSEMSNYLTLVCEGRLPANHQIIGYIQDIINLSPNLNANEIAKAFAVDANDTLSVIYLSSLIRSIIALHNLIINKTANREAEKKADLLLNPPSSTTAVETNAFTADSKDGASATPKSDKKSSK</sequence>
<accession>A0A151Z430</accession>
<dbReference type="GO" id="GO:0008237">
    <property type="term" value="F:metallopeptidase activity"/>
    <property type="evidence" value="ECO:0007669"/>
    <property type="project" value="InterPro"/>
</dbReference>
<dbReference type="PROSITE" id="PS50249">
    <property type="entry name" value="MPN"/>
    <property type="match status" value="1"/>
</dbReference>
<proteinExistence type="inferred from homology"/>
<dbReference type="InterPro" id="IPR037518">
    <property type="entry name" value="MPN"/>
</dbReference>
<reference evidence="5 6" key="1">
    <citation type="submission" date="2015-12" db="EMBL/GenBank/DDBJ databases">
        <title>Dictyostelia acquired genes for synthesis and detection of signals that induce cell-type specialization by lateral gene transfer from prokaryotes.</title>
        <authorList>
            <person name="Gloeckner G."/>
            <person name="Schaap P."/>
        </authorList>
    </citation>
    <scope>NUCLEOTIDE SEQUENCE [LARGE SCALE GENOMIC DNA]</scope>
    <source>
        <strain evidence="5 6">TK</strain>
    </source>
</reference>
<feature type="compositionally biased region" description="Polar residues" evidence="3">
    <location>
        <begin position="293"/>
        <end position="306"/>
    </location>
</feature>
<dbReference type="Proteomes" id="UP000076078">
    <property type="component" value="Unassembled WGS sequence"/>
</dbReference>
<dbReference type="Gene3D" id="3.40.140.10">
    <property type="entry name" value="Cytidine Deaminase, domain 2"/>
    <property type="match status" value="1"/>
</dbReference>
<dbReference type="PANTHER" id="PTHR10540">
    <property type="entry name" value="EUKARYOTIC TRANSLATION INITIATION FACTOR 3 SUBUNIT F-RELATED"/>
    <property type="match status" value="1"/>
</dbReference>
<dbReference type="InParanoid" id="A0A151Z430"/>
<evidence type="ECO:0000256" key="3">
    <source>
        <dbReference type="SAM" id="MobiDB-lite"/>
    </source>
</evidence>
<dbReference type="EMBL" id="LODT01000048">
    <property type="protein sequence ID" value="KYQ88722.1"/>
    <property type="molecule type" value="Genomic_DNA"/>
</dbReference>
<comment type="caution">
    <text evidence="5">The sequence shown here is derived from an EMBL/GenBank/DDBJ whole genome shotgun (WGS) entry which is preliminary data.</text>
</comment>
<dbReference type="OrthoDB" id="10256771at2759"/>
<evidence type="ECO:0000256" key="1">
    <source>
        <dbReference type="ARBA" id="ARBA00008568"/>
    </source>
</evidence>
<evidence type="ECO:0000313" key="5">
    <source>
        <dbReference type="EMBL" id="KYQ88722.1"/>
    </source>
</evidence>
<dbReference type="InterPro" id="IPR033858">
    <property type="entry name" value="MPN_RPN7_8"/>
</dbReference>
<dbReference type="GO" id="GO:0048731">
    <property type="term" value="P:system development"/>
    <property type="evidence" value="ECO:0007669"/>
    <property type="project" value="UniProtKB-ARBA"/>
</dbReference>
<name>A0A151Z430_TIELA</name>
<evidence type="ECO:0000259" key="4">
    <source>
        <dbReference type="PROSITE" id="PS50249"/>
    </source>
</evidence>
<dbReference type="STRING" id="361077.A0A151Z430"/>
<dbReference type="GO" id="GO:0043161">
    <property type="term" value="P:proteasome-mediated ubiquitin-dependent protein catabolic process"/>
    <property type="evidence" value="ECO:0007669"/>
    <property type="project" value="TreeGrafter"/>
</dbReference>
<comment type="similarity">
    <text evidence="1">Belongs to the peptidase M67A family.</text>
</comment>
<keyword evidence="6" id="KW-1185">Reference proteome</keyword>
<dbReference type="CDD" id="cd08062">
    <property type="entry name" value="MPN_RPN7_8"/>
    <property type="match status" value="1"/>
</dbReference>
<evidence type="ECO:0000313" key="6">
    <source>
        <dbReference type="Proteomes" id="UP000076078"/>
    </source>
</evidence>
<dbReference type="SMART" id="SM00232">
    <property type="entry name" value="JAB_MPN"/>
    <property type="match status" value="1"/>
</dbReference>
<dbReference type="FunFam" id="3.40.140.10:FF:000013">
    <property type="entry name" value="26S proteasome non-ATPase regulatory subunit 7"/>
    <property type="match status" value="1"/>
</dbReference>
<feature type="domain" description="MPN" evidence="4">
    <location>
        <begin position="8"/>
        <end position="142"/>
    </location>
</feature>
<dbReference type="GO" id="GO:0005838">
    <property type="term" value="C:proteasome regulatory particle"/>
    <property type="evidence" value="ECO:0007669"/>
    <property type="project" value="InterPro"/>
</dbReference>
<dbReference type="Pfam" id="PF01398">
    <property type="entry name" value="JAB"/>
    <property type="match status" value="1"/>
</dbReference>
<dbReference type="OMA" id="HAMSIKT"/>
<dbReference type="PANTHER" id="PTHR10540:SF7">
    <property type="entry name" value="26S PROTEASOME NON-ATPASE REGULATORY SUBUNIT 7"/>
    <property type="match status" value="1"/>
</dbReference>
<gene>
    <name evidence="5" type="ORF">DLAC_10745</name>
</gene>
<dbReference type="FunCoup" id="A0A151Z430">
    <property type="interactions" value="678"/>
</dbReference>
<evidence type="ECO:0000256" key="2">
    <source>
        <dbReference type="ARBA" id="ARBA00022942"/>
    </source>
</evidence>
<feature type="region of interest" description="Disordered" evidence="3">
    <location>
        <begin position="290"/>
        <end position="325"/>
    </location>
</feature>